<reference evidence="1" key="1">
    <citation type="submission" date="2023-05" db="EMBL/GenBank/DDBJ databases">
        <authorList>
            <person name="Huff M."/>
        </authorList>
    </citation>
    <scope>NUCLEOTIDE SEQUENCE</scope>
</reference>
<name>A0AAD2DZD7_9LAMI</name>
<protein>
    <recommendedName>
        <fullName evidence="3">PH domain-containing protein</fullName>
    </recommendedName>
</protein>
<dbReference type="AlphaFoldDB" id="A0AAD2DZD7"/>
<evidence type="ECO:0000313" key="2">
    <source>
        <dbReference type="Proteomes" id="UP000834106"/>
    </source>
</evidence>
<keyword evidence="2" id="KW-1185">Reference proteome</keyword>
<sequence length="107" mass="12356">MISDVSQLSEPIDNFVKMCKDMAVIRAATAHSTPSTSDCIKVLYSMKGIEEGSSFFCNVLNMFKVTENREIFFAIRTPKERMNWLNKLTNLSHKQGEEKQRAEKMRF</sequence>
<dbReference type="Proteomes" id="UP000834106">
    <property type="component" value="Chromosome 10"/>
</dbReference>
<dbReference type="EMBL" id="OU503045">
    <property type="protein sequence ID" value="CAI9770443.1"/>
    <property type="molecule type" value="Genomic_DNA"/>
</dbReference>
<organism evidence="1 2">
    <name type="scientific">Fraxinus pennsylvanica</name>
    <dbReference type="NCBI Taxonomy" id="56036"/>
    <lineage>
        <taxon>Eukaryota</taxon>
        <taxon>Viridiplantae</taxon>
        <taxon>Streptophyta</taxon>
        <taxon>Embryophyta</taxon>
        <taxon>Tracheophyta</taxon>
        <taxon>Spermatophyta</taxon>
        <taxon>Magnoliopsida</taxon>
        <taxon>eudicotyledons</taxon>
        <taxon>Gunneridae</taxon>
        <taxon>Pentapetalae</taxon>
        <taxon>asterids</taxon>
        <taxon>lamiids</taxon>
        <taxon>Lamiales</taxon>
        <taxon>Oleaceae</taxon>
        <taxon>Oleeae</taxon>
        <taxon>Fraxinus</taxon>
    </lineage>
</organism>
<proteinExistence type="predicted"/>
<evidence type="ECO:0008006" key="3">
    <source>
        <dbReference type="Google" id="ProtNLM"/>
    </source>
</evidence>
<gene>
    <name evidence="1" type="ORF">FPE_LOCUS17520</name>
</gene>
<evidence type="ECO:0000313" key="1">
    <source>
        <dbReference type="EMBL" id="CAI9770443.1"/>
    </source>
</evidence>
<accession>A0AAD2DZD7</accession>